<dbReference type="Proteomes" id="UP001159363">
    <property type="component" value="Chromosome 10"/>
</dbReference>
<sequence length="125" mass="14383">MWVSCQTIPLVSWFILGSPGFSARSFRGYSIFTLFHRHLLLRPGTPTDDLVAFLEDCISRLTRYGVSRDKWASCVGAQLHGDAHPWWTSLNHYVLQYEEFRHAFQCRFRGVFASVQAQSKLTLEG</sequence>
<comment type="caution">
    <text evidence="1">The sequence shown here is derived from an EMBL/GenBank/DDBJ whole genome shotgun (WGS) entry which is preliminary data.</text>
</comment>
<reference evidence="1 2" key="1">
    <citation type="submission" date="2023-02" db="EMBL/GenBank/DDBJ databases">
        <title>LHISI_Scaffold_Assembly.</title>
        <authorList>
            <person name="Stuart O.P."/>
            <person name="Cleave R."/>
            <person name="Magrath M.J.L."/>
            <person name="Mikheyev A.S."/>
        </authorList>
    </citation>
    <scope>NUCLEOTIDE SEQUENCE [LARGE SCALE GENOMIC DNA]</scope>
    <source>
        <strain evidence="1">Daus_M_001</strain>
        <tissue evidence="1">Leg muscle</tissue>
    </source>
</reference>
<evidence type="ECO:0000313" key="2">
    <source>
        <dbReference type="Proteomes" id="UP001159363"/>
    </source>
</evidence>
<accession>A0ABQ9GKQ1</accession>
<gene>
    <name evidence="1" type="ORF">PR048_026212</name>
</gene>
<keyword evidence="2" id="KW-1185">Reference proteome</keyword>
<protein>
    <recommendedName>
        <fullName evidence="3">Retrotransposon gag domain-containing protein</fullName>
    </recommendedName>
</protein>
<evidence type="ECO:0008006" key="3">
    <source>
        <dbReference type="Google" id="ProtNLM"/>
    </source>
</evidence>
<evidence type="ECO:0000313" key="1">
    <source>
        <dbReference type="EMBL" id="KAJ8872606.1"/>
    </source>
</evidence>
<organism evidence="1 2">
    <name type="scientific">Dryococelus australis</name>
    <dbReference type="NCBI Taxonomy" id="614101"/>
    <lineage>
        <taxon>Eukaryota</taxon>
        <taxon>Metazoa</taxon>
        <taxon>Ecdysozoa</taxon>
        <taxon>Arthropoda</taxon>
        <taxon>Hexapoda</taxon>
        <taxon>Insecta</taxon>
        <taxon>Pterygota</taxon>
        <taxon>Neoptera</taxon>
        <taxon>Polyneoptera</taxon>
        <taxon>Phasmatodea</taxon>
        <taxon>Verophasmatodea</taxon>
        <taxon>Anareolatae</taxon>
        <taxon>Phasmatidae</taxon>
        <taxon>Eurycanthinae</taxon>
        <taxon>Dryococelus</taxon>
    </lineage>
</organism>
<proteinExistence type="predicted"/>
<dbReference type="EMBL" id="JARBHB010000011">
    <property type="protein sequence ID" value="KAJ8872606.1"/>
    <property type="molecule type" value="Genomic_DNA"/>
</dbReference>
<name>A0ABQ9GKQ1_9NEOP</name>